<feature type="domain" description="DUF6531" evidence="2">
    <location>
        <begin position="65"/>
        <end position="139"/>
    </location>
</feature>
<dbReference type="EMBL" id="MIGX01000098">
    <property type="protein sequence ID" value="PPT86779.1"/>
    <property type="molecule type" value="Genomic_DNA"/>
</dbReference>
<keyword evidence="4" id="KW-1185">Reference proteome</keyword>
<proteinExistence type="predicted"/>
<dbReference type="InterPro" id="IPR045351">
    <property type="entry name" value="DUF6531"/>
</dbReference>
<feature type="region of interest" description="Disordered" evidence="1">
    <location>
        <begin position="147"/>
        <end position="171"/>
    </location>
</feature>
<organism evidence="3 4">
    <name type="scientific">Xanthomonas theicola</name>
    <dbReference type="NCBI Taxonomy" id="56464"/>
    <lineage>
        <taxon>Bacteria</taxon>
        <taxon>Pseudomonadati</taxon>
        <taxon>Pseudomonadota</taxon>
        <taxon>Gammaproteobacteria</taxon>
        <taxon>Lysobacterales</taxon>
        <taxon>Lysobacteraceae</taxon>
        <taxon>Xanthomonas</taxon>
    </lineage>
</organism>
<evidence type="ECO:0000313" key="3">
    <source>
        <dbReference type="EMBL" id="PPT86779.1"/>
    </source>
</evidence>
<dbReference type="AlphaFoldDB" id="A0A2S6ZBY8"/>
<evidence type="ECO:0000259" key="2">
    <source>
        <dbReference type="Pfam" id="PF20148"/>
    </source>
</evidence>
<gene>
    <name evidence="3" type="ORF">XthCFBP4691_15845</name>
</gene>
<evidence type="ECO:0000313" key="4">
    <source>
        <dbReference type="Proteomes" id="UP000239898"/>
    </source>
</evidence>
<dbReference type="Proteomes" id="UP000239898">
    <property type="component" value="Unassembled WGS sequence"/>
</dbReference>
<evidence type="ECO:0000256" key="1">
    <source>
        <dbReference type="SAM" id="MobiDB-lite"/>
    </source>
</evidence>
<protein>
    <recommendedName>
        <fullName evidence="2">DUF6531 domain-containing protein</fullName>
    </recommendedName>
</protein>
<feature type="region of interest" description="Disordered" evidence="1">
    <location>
        <begin position="38"/>
        <end position="65"/>
    </location>
</feature>
<name>A0A2S6ZBY8_9XANT</name>
<feature type="compositionally biased region" description="Basic and acidic residues" evidence="1">
    <location>
        <begin position="38"/>
        <end position="50"/>
    </location>
</feature>
<dbReference type="Pfam" id="PF20148">
    <property type="entry name" value="DUF6531"/>
    <property type="match status" value="1"/>
</dbReference>
<sequence length="171" mass="18797">MPTLPTVNAVHDGVAPGRLDGFMALWGVPTNMFPRPDRWDDFIEPSKGEPDPAGNDAADECPKSGNPVVLRTGTKVETDVDFTGGGEMPLTLQRTFNSLVMERFNIFDSWYSNLDRQLILHPDTNEARMRRPDGRYLKFAKGADGIYREGGSQQGGAAAARRPGHVGLREP</sequence>
<accession>A0A2S6ZBY8</accession>
<reference evidence="3 4" key="1">
    <citation type="submission" date="2016-08" db="EMBL/GenBank/DDBJ databases">
        <title>Evolution of the type three secretion system and type three effector repertoires in Xanthomonas.</title>
        <authorList>
            <person name="Merda D."/>
            <person name="Briand M."/>
            <person name="Bosis E."/>
            <person name="Rousseau C."/>
            <person name="Portier P."/>
            <person name="Jacques M.-A."/>
            <person name="Fischer-Le Saux M."/>
        </authorList>
    </citation>
    <scope>NUCLEOTIDE SEQUENCE [LARGE SCALE GENOMIC DNA]</scope>
    <source>
        <strain evidence="3 4">CFBP 4691</strain>
    </source>
</reference>
<comment type="caution">
    <text evidence="3">The sequence shown here is derived from an EMBL/GenBank/DDBJ whole genome shotgun (WGS) entry which is preliminary data.</text>
</comment>